<accession>A0A239F8L9</accession>
<reference evidence="2 3" key="1">
    <citation type="submission" date="2017-06" db="EMBL/GenBank/DDBJ databases">
        <authorList>
            <person name="Kim H.J."/>
            <person name="Triplett B.A."/>
        </authorList>
    </citation>
    <scope>NUCLEOTIDE SEQUENCE [LARGE SCALE GENOMIC DNA]</scope>
    <source>
        <strain evidence="2 3">DSM 44715</strain>
    </source>
</reference>
<evidence type="ECO:0000256" key="1">
    <source>
        <dbReference type="SAM" id="MobiDB-lite"/>
    </source>
</evidence>
<name>A0A239F8L9_9ACTN</name>
<keyword evidence="3" id="KW-1185">Reference proteome</keyword>
<proteinExistence type="predicted"/>
<feature type="compositionally biased region" description="Basic and acidic residues" evidence="1">
    <location>
        <begin position="69"/>
        <end position="78"/>
    </location>
</feature>
<dbReference type="Proteomes" id="UP000198318">
    <property type="component" value="Unassembled WGS sequence"/>
</dbReference>
<gene>
    <name evidence="2" type="ORF">SAMN05443665_1005221</name>
</gene>
<organism evidence="2 3">
    <name type="scientific">Actinomadura meyerae</name>
    <dbReference type="NCBI Taxonomy" id="240840"/>
    <lineage>
        <taxon>Bacteria</taxon>
        <taxon>Bacillati</taxon>
        <taxon>Actinomycetota</taxon>
        <taxon>Actinomycetes</taxon>
        <taxon>Streptosporangiales</taxon>
        <taxon>Thermomonosporaceae</taxon>
        <taxon>Actinomadura</taxon>
    </lineage>
</organism>
<feature type="region of interest" description="Disordered" evidence="1">
    <location>
        <begin position="65"/>
        <end position="87"/>
    </location>
</feature>
<evidence type="ECO:0000313" key="2">
    <source>
        <dbReference type="EMBL" id="SNS53236.1"/>
    </source>
</evidence>
<dbReference type="AlphaFoldDB" id="A0A239F8L9"/>
<evidence type="ECO:0000313" key="3">
    <source>
        <dbReference type="Proteomes" id="UP000198318"/>
    </source>
</evidence>
<sequence length="87" mass="9491">MVSPMHSRIRAAAGASGPTGWLLAFLGAREQSLRTHTGLAAGPAEWLLVFLEVERTELAARQRPAAVLPRRDRREDSPFGRLTARSA</sequence>
<protein>
    <submittedName>
        <fullName evidence="2">Uncharacterized protein</fullName>
    </submittedName>
</protein>
<dbReference type="EMBL" id="FZOR01000005">
    <property type="protein sequence ID" value="SNS53236.1"/>
    <property type="molecule type" value="Genomic_DNA"/>
</dbReference>